<dbReference type="Proteomes" id="UP000193224">
    <property type="component" value="Unassembled WGS sequence"/>
</dbReference>
<dbReference type="SUPFAM" id="SSF50891">
    <property type="entry name" value="Cyclophilin-like"/>
    <property type="match status" value="1"/>
</dbReference>
<protein>
    <submittedName>
        <fullName evidence="6">Kinase A inhibitor</fullName>
    </submittedName>
</protein>
<feature type="region of interest" description="Disordered" evidence="4">
    <location>
        <begin position="223"/>
        <end position="246"/>
    </location>
</feature>
<evidence type="ECO:0000259" key="5">
    <source>
        <dbReference type="SMART" id="SM00796"/>
    </source>
</evidence>
<dbReference type="EMBL" id="FWXB01000015">
    <property type="protein sequence ID" value="SMC13568.1"/>
    <property type="molecule type" value="Genomic_DNA"/>
</dbReference>
<dbReference type="SMART" id="SM00796">
    <property type="entry name" value="AHS1"/>
    <property type="match status" value="1"/>
</dbReference>
<name>A0A1X7BVB6_9RHOB</name>
<keyword evidence="1" id="KW-0547">Nucleotide-binding</keyword>
<evidence type="ECO:0000256" key="3">
    <source>
        <dbReference type="ARBA" id="ARBA00022840"/>
    </source>
</evidence>
<accession>A0A1X7BVB6</accession>
<keyword evidence="6" id="KW-0418">Kinase</keyword>
<evidence type="ECO:0000313" key="7">
    <source>
        <dbReference type="Proteomes" id="UP000193224"/>
    </source>
</evidence>
<dbReference type="GO" id="GO:0005524">
    <property type="term" value="F:ATP binding"/>
    <property type="evidence" value="ECO:0007669"/>
    <property type="project" value="UniProtKB-KW"/>
</dbReference>
<feature type="domain" description="Carboxyltransferase" evidence="5">
    <location>
        <begin position="8"/>
        <end position="212"/>
    </location>
</feature>
<keyword evidence="2" id="KW-0378">Hydrolase</keyword>
<dbReference type="AlphaFoldDB" id="A0A1X7BVB6"/>
<dbReference type="SUPFAM" id="SSF160467">
    <property type="entry name" value="PH0987 N-terminal domain-like"/>
    <property type="match status" value="1"/>
</dbReference>
<feature type="compositionally biased region" description="Basic and acidic residues" evidence="4">
    <location>
        <begin position="226"/>
        <end position="235"/>
    </location>
</feature>
<reference evidence="6 7" key="1">
    <citation type="submission" date="2017-03" db="EMBL/GenBank/DDBJ databases">
        <authorList>
            <person name="Afonso C.L."/>
            <person name="Miller P.J."/>
            <person name="Scott M.A."/>
            <person name="Spackman E."/>
            <person name="Goraichik I."/>
            <person name="Dimitrov K.M."/>
            <person name="Suarez D.L."/>
            <person name="Swayne D.E."/>
        </authorList>
    </citation>
    <scope>NUCLEOTIDE SEQUENCE [LARGE SCALE GENOMIC DNA]</scope>
    <source>
        <strain evidence="6 7">CECT 7745</strain>
    </source>
</reference>
<dbReference type="PANTHER" id="PTHR34698:SF2">
    <property type="entry name" value="5-OXOPROLINASE SUBUNIT B"/>
    <property type="match status" value="1"/>
</dbReference>
<dbReference type="InterPro" id="IPR003833">
    <property type="entry name" value="CT_C_D"/>
</dbReference>
<dbReference type="Gene3D" id="3.30.1360.40">
    <property type="match status" value="1"/>
</dbReference>
<evidence type="ECO:0000313" key="6">
    <source>
        <dbReference type="EMBL" id="SMC13568.1"/>
    </source>
</evidence>
<organism evidence="6 7">
    <name type="scientific">Roseovarius aestuarii</name>
    <dbReference type="NCBI Taxonomy" id="475083"/>
    <lineage>
        <taxon>Bacteria</taxon>
        <taxon>Pseudomonadati</taxon>
        <taxon>Pseudomonadota</taxon>
        <taxon>Alphaproteobacteria</taxon>
        <taxon>Rhodobacterales</taxon>
        <taxon>Roseobacteraceae</taxon>
        <taxon>Roseovarius</taxon>
    </lineage>
</organism>
<keyword evidence="7" id="KW-1185">Reference proteome</keyword>
<evidence type="ECO:0000256" key="4">
    <source>
        <dbReference type="SAM" id="MobiDB-lite"/>
    </source>
</evidence>
<dbReference type="GO" id="GO:0016787">
    <property type="term" value="F:hydrolase activity"/>
    <property type="evidence" value="ECO:0007669"/>
    <property type="project" value="UniProtKB-KW"/>
</dbReference>
<keyword evidence="3" id="KW-0067">ATP-binding</keyword>
<evidence type="ECO:0000256" key="2">
    <source>
        <dbReference type="ARBA" id="ARBA00022801"/>
    </source>
</evidence>
<evidence type="ECO:0000256" key="1">
    <source>
        <dbReference type="ARBA" id="ARBA00022741"/>
    </source>
</evidence>
<gene>
    <name evidence="6" type="primary">kipI_1</name>
    <name evidence="6" type="ORF">ROA7745_03419</name>
</gene>
<sequence length="246" mass="26819">MSAAPQWPRIATLGVDGFLISFGDRLSEPANRAALAFRAALDQAGWAGVEETSTSLTSAYLRFDLMSQTHAALRDRLEKLLSTRDWTTASLPEGRRLWRIPTVYGTDQAPQLDEAASAAGLTRDEAIASISATRVRVQTIGFAPGQPYLGELPECWDIPRQTKLSDNVPAGALVVAIRQLVLFSVTTPTGWRHIGQTAFRLFRPEADAPFLLRPGDEVLFTSTTPDKLENMRNNDPDGGATSEVLP</sequence>
<dbReference type="OrthoDB" id="9778567at2"/>
<dbReference type="InterPro" id="IPR010016">
    <property type="entry name" value="PxpB"/>
</dbReference>
<dbReference type="InterPro" id="IPR029000">
    <property type="entry name" value="Cyclophilin-like_dom_sf"/>
</dbReference>
<dbReference type="Pfam" id="PF02682">
    <property type="entry name" value="CT_C_D"/>
    <property type="match status" value="1"/>
</dbReference>
<dbReference type="Gene3D" id="2.40.100.10">
    <property type="entry name" value="Cyclophilin-like"/>
    <property type="match status" value="1"/>
</dbReference>
<dbReference type="GO" id="GO:0016301">
    <property type="term" value="F:kinase activity"/>
    <property type="evidence" value="ECO:0007669"/>
    <property type="project" value="UniProtKB-KW"/>
</dbReference>
<keyword evidence="6" id="KW-0808">Transferase</keyword>
<proteinExistence type="predicted"/>
<dbReference type="PANTHER" id="PTHR34698">
    <property type="entry name" value="5-OXOPROLINASE SUBUNIT B"/>
    <property type="match status" value="1"/>
</dbReference>
<dbReference type="RefSeq" id="WP_085801511.1">
    <property type="nucleotide sequence ID" value="NZ_FWXB01000015.1"/>
</dbReference>